<feature type="signal peptide" evidence="1">
    <location>
        <begin position="1"/>
        <end position="19"/>
    </location>
</feature>
<sequence length="514" mass="59555">MKYFFTTLLILSFTFATQAQNERYNLETSFKANLTDQIRVHPLMSSEDTVNNFLFTQKNSHHLFLGETNATFRTVAANKAFESYVGFLKRDNAYTLVFKEISGEKKKVEDTKTRTYKLGLIKCIKEANEIKSEISYKEWQIDNNEQLFDFICYQNELYAITGNRKAQSIHIYQFSEAQDAEKIISFNSSSINSHLFYKPEGNTLFAKYIHHDLAIVDHDEIVNPMTTDRAFKLFLNGKKWYMTFDVSRSDYNNKTFVYDISIDDHTVKQLPVFSNEKLSKKFYSMTSFIIDDKYMQVSKMKDKVQLSIFDLNNQKLLKEYLLEKGTEIEIANNIEQNPSTYLKSSKRLFNSLIKGGPLNLVAMRVGDTYEIQVGNTESYQDHFWFLSHIPYSYMPSPQLRVPTVPPAFGFSALGNPLDWPDLSSVLKKEKTQKIKVLKTVLDTKTLAHIRKDLEEDFNGALKTIRERLTRGDREIFAETCFKRGDKYFYGAILGAGSLNFMVLEVPLNKDALQQ</sequence>
<name>A0A315ZEE5_SEDFL</name>
<protein>
    <submittedName>
        <fullName evidence="2">Uncharacterized protein</fullName>
    </submittedName>
</protein>
<keyword evidence="1" id="KW-0732">Signal</keyword>
<reference evidence="2 3" key="1">
    <citation type="submission" date="2018-03" db="EMBL/GenBank/DDBJ databases">
        <title>Genomic Encyclopedia of Archaeal and Bacterial Type Strains, Phase II (KMG-II): from individual species to whole genera.</title>
        <authorList>
            <person name="Goeker M."/>
        </authorList>
    </citation>
    <scope>NUCLEOTIDE SEQUENCE [LARGE SCALE GENOMIC DNA]</scope>
    <source>
        <strain evidence="2 3">DSM 28229</strain>
    </source>
</reference>
<evidence type="ECO:0000313" key="2">
    <source>
        <dbReference type="EMBL" id="PWJ43188.1"/>
    </source>
</evidence>
<evidence type="ECO:0000313" key="3">
    <source>
        <dbReference type="Proteomes" id="UP000245535"/>
    </source>
</evidence>
<gene>
    <name evidence="2" type="ORF">BC781_102737</name>
</gene>
<accession>A0A315ZEE5</accession>
<evidence type="ECO:0000256" key="1">
    <source>
        <dbReference type="SAM" id="SignalP"/>
    </source>
</evidence>
<organism evidence="2 3">
    <name type="scientific">Sediminitomix flava</name>
    <dbReference type="NCBI Taxonomy" id="379075"/>
    <lineage>
        <taxon>Bacteria</taxon>
        <taxon>Pseudomonadati</taxon>
        <taxon>Bacteroidota</taxon>
        <taxon>Cytophagia</taxon>
        <taxon>Cytophagales</taxon>
        <taxon>Flammeovirgaceae</taxon>
        <taxon>Sediminitomix</taxon>
    </lineage>
</organism>
<dbReference type="RefSeq" id="WP_109617525.1">
    <property type="nucleotide sequence ID" value="NZ_QGDO01000002.1"/>
</dbReference>
<dbReference type="Proteomes" id="UP000245535">
    <property type="component" value="Unassembled WGS sequence"/>
</dbReference>
<comment type="caution">
    <text evidence="2">The sequence shown here is derived from an EMBL/GenBank/DDBJ whole genome shotgun (WGS) entry which is preliminary data.</text>
</comment>
<feature type="chain" id="PRO_5016384399" evidence="1">
    <location>
        <begin position="20"/>
        <end position="514"/>
    </location>
</feature>
<dbReference type="AlphaFoldDB" id="A0A315ZEE5"/>
<dbReference type="EMBL" id="QGDO01000002">
    <property type="protein sequence ID" value="PWJ43188.1"/>
    <property type="molecule type" value="Genomic_DNA"/>
</dbReference>
<keyword evidence="3" id="KW-1185">Reference proteome</keyword>
<proteinExistence type="predicted"/>